<sequence>MTGWVAMEIRPATAADVPGLQAIYDPHTLSSHTTFHTEPVPAGVWLERLASPHAGDQILVAVDEGRALGAAWSTAFRPRAAYDATRETSVYLADDATGRGIGRGLYDVLLGRLAEVGVHTAVAAVALPNDASVALHRACGFADVGVLCEVGHKLDRWIDVRWFQKML</sequence>
<comment type="caution">
    <text evidence="4">The sequence shown here is derived from an EMBL/GenBank/DDBJ whole genome shotgun (WGS) entry which is preliminary data.</text>
</comment>
<dbReference type="EMBL" id="SDKM01000089">
    <property type="protein sequence ID" value="RYP80788.1"/>
    <property type="molecule type" value="Genomic_DNA"/>
</dbReference>
<dbReference type="Gene3D" id="3.40.630.30">
    <property type="match status" value="1"/>
</dbReference>
<feature type="domain" description="N-acetyltransferase" evidence="3">
    <location>
        <begin position="7"/>
        <end position="167"/>
    </location>
</feature>
<dbReference type="AlphaFoldDB" id="A0A4Q4Z0C9"/>
<dbReference type="InterPro" id="IPR000182">
    <property type="entry name" value="GNAT_dom"/>
</dbReference>
<dbReference type="InterPro" id="IPR016181">
    <property type="entry name" value="Acyl_CoA_acyltransferase"/>
</dbReference>
<keyword evidence="2" id="KW-0012">Acyltransferase</keyword>
<dbReference type="PROSITE" id="PS51186">
    <property type="entry name" value="GNAT"/>
    <property type="match status" value="1"/>
</dbReference>
<dbReference type="PANTHER" id="PTHR43072">
    <property type="entry name" value="N-ACETYLTRANSFERASE"/>
    <property type="match status" value="1"/>
</dbReference>
<dbReference type="Pfam" id="PF13420">
    <property type="entry name" value="Acetyltransf_4"/>
    <property type="match status" value="1"/>
</dbReference>
<dbReference type="GO" id="GO:0016747">
    <property type="term" value="F:acyltransferase activity, transferring groups other than amino-acyl groups"/>
    <property type="evidence" value="ECO:0007669"/>
    <property type="project" value="InterPro"/>
</dbReference>
<accession>A0A4Q4Z0C9</accession>
<dbReference type="OrthoDB" id="3173333at2"/>
<evidence type="ECO:0000313" key="4">
    <source>
        <dbReference type="EMBL" id="RYP80788.1"/>
    </source>
</evidence>
<organism evidence="4 5">
    <name type="scientific">Nocardioides guangzhouensis</name>
    <dbReference type="NCBI Taxonomy" id="2497878"/>
    <lineage>
        <taxon>Bacteria</taxon>
        <taxon>Bacillati</taxon>
        <taxon>Actinomycetota</taxon>
        <taxon>Actinomycetes</taxon>
        <taxon>Propionibacteriales</taxon>
        <taxon>Nocardioidaceae</taxon>
        <taxon>Nocardioides</taxon>
    </lineage>
</organism>
<keyword evidence="1 4" id="KW-0808">Transferase</keyword>
<proteinExistence type="predicted"/>
<evidence type="ECO:0000259" key="3">
    <source>
        <dbReference type="PROSITE" id="PS51186"/>
    </source>
</evidence>
<dbReference type="PANTHER" id="PTHR43072:SF23">
    <property type="entry name" value="UPF0039 PROTEIN C11D3.02C"/>
    <property type="match status" value="1"/>
</dbReference>
<keyword evidence="5" id="KW-1185">Reference proteome</keyword>
<dbReference type="Proteomes" id="UP000295198">
    <property type="component" value="Unassembled WGS sequence"/>
</dbReference>
<reference evidence="4 5" key="1">
    <citation type="submission" date="2019-01" db="EMBL/GenBank/DDBJ databases">
        <title>Nocardioides guangzhouensis sp. nov., an actinobacterium isolated from soil.</title>
        <authorList>
            <person name="Fu Y."/>
            <person name="Cai Y."/>
            <person name="Lin Z."/>
            <person name="Chen P."/>
        </authorList>
    </citation>
    <scope>NUCLEOTIDE SEQUENCE [LARGE SCALE GENOMIC DNA]</scope>
    <source>
        <strain evidence="4 5">130</strain>
    </source>
</reference>
<evidence type="ECO:0000256" key="2">
    <source>
        <dbReference type="ARBA" id="ARBA00023315"/>
    </source>
</evidence>
<dbReference type="SUPFAM" id="SSF55729">
    <property type="entry name" value="Acyl-CoA N-acyltransferases (Nat)"/>
    <property type="match status" value="1"/>
</dbReference>
<name>A0A4Q4Z0C9_9ACTN</name>
<evidence type="ECO:0000313" key="5">
    <source>
        <dbReference type="Proteomes" id="UP000295198"/>
    </source>
</evidence>
<gene>
    <name evidence="4" type="ORF">EKO23_24370</name>
</gene>
<protein>
    <submittedName>
        <fullName evidence="4">N-acetyltransferase family protein</fullName>
    </submittedName>
</protein>
<evidence type="ECO:0000256" key="1">
    <source>
        <dbReference type="ARBA" id="ARBA00022679"/>
    </source>
</evidence>